<feature type="compositionally biased region" description="Polar residues" evidence="1">
    <location>
        <begin position="44"/>
        <end position="54"/>
    </location>
</feature>
<dbReference type="Proteomes" id="UP000271227">
    <property type="component" value="Unassembled WGS sequence"/>
</dbReference>
<feature type="compositionally biased region" description="Low complexity" evidence="1">
    <location>
        <begin position="66"/>
        <end position="80"/>
    </location>
</feature>
<proteinExistence type="predicted"/>
<evidence type="ECO:0008006" key="4">
    <source>
        <dbReference type="Google" id="ProtNLM"/>
    </source>
</evidence>
<name>A0A3M0CRB8_9PROT</name>
<evidence type="ECO:0000313" key="2">
    <source>
        <dbReference type="EMBL" id="RMB12028.1"/>
    </source>
</evidence>
<dbReference type="InParanoid" id="A0A3M0CRB8"/>
<comment type="caution">
    <text evidence="2">The sequence shown here is derived from an EMBL/GenBank/DDBJ whole genome shotgun (WGS) entry which is preliminary data.</text>
</comment>
<keyword evidence="3" id="KW-1185">Reference proteome</keyword>
<gene>
    <name evidence="2" type="ORF">BXY39_0518</name>
</gene>
<accession>A0A3M0CRB8</accession>
<evidence type="ECO:0000313" key="3">
    <source>
        <dbReference type="Proteomes" id="UP000271227"/>
    </source>
</evidence>
<reference evidence="2 3" key="1">
    <citation type="submission" date="2018-10" db="EMBL/GenBank/DDBJ databases">
        <title>Genomic Encyclopedia of Archaeal and Bacterial Type Strains, Phase II (KMG-II): from individual species to whole genera.</title>
        <authorList>
            <person name="Goeker M."/>
        </authorList>
    </citation>
    <scope>NUCLEOTIDE SEQUENCE [LARGE SCALE GENOMIC DNA]</scope>
    <source>
        <strain evidence="2 3">DSM 25217</strain>
    </source>
</reference>
<dbReference type="RefSeq" id="WP_121937245.1">
    <property type="nucleotide sequence ID" value="NZ_REFR01000009.1"/>
</dbReference>
<feature type="region of interest" description="Disordered" evidence="1">
    <location>
        <begin position="44"/>
        <end position="80"/>
    </location>
</feature>
<organism evidence="2 3">
    <name type="scientific">Eilatimonas milleporae</name>
    <dbReference type="NCBI Taxonomy" id="911205"/>
    <lineage>
        <taxon>Bacteria</taxon>
        <taxon>Pseudomonadati</taxon>
        <taxon>Pseudomonadota</taxon>
        <taxon>Alphaproteobacteria</taxon>
        <taxon>Kordiimonadales</taxon>
        <taxon>Kordiimonadaceae</taxon>
        <taxon>Eilatimonas</taxon>
    </lineage>
</organism>
<sequence>MKKSSLLVFTSLGLAACGGGGDEIIFDTRLGPATRLQVETLPNTLSGDTANARYSSIPLEGPGMASKDGSGTEDTSGSGT</sequence>
<dbReference type="PROSITE" id="PS51257">
    <property type="entry name" value="PROKAR_LIPOPROTEIN"/>
    <property type="match status" value="1"/>
</dbReference>
<dbReference type="OrthoDB" id="8481051at2"/>
<protein>
    <recommendedName>
        <fullName evidence="4">Lipoprotein</fullName>
    </recommendedName>
</protein>
<dbReference type="EMBL" id="REFR01000009">
    <property type="protein sequence ID" value="RMB12028.1"/>
    <property type="molecule type" value="Genomic_DNA"/>
</dbReference>
<evidence type="ECO:0000256" key="1">
    <source>
        <dbReference type="SAM" id="MobiDB-lite"/>
    </source>
</evidence>
<dbReference type="AlphaFoldDB" id="A0A3M0CRB8"/>